<feature type="compositionally biased region" description="Polar residues" evidence="1">
    <location>
        <begin position="1"/>
        <end position="16"/>
    </location>
</feature>
<name>A0A5J4U5A8_9EUKA</name>
<feature type="region of interest" description="Disordered" evidence="1">
    <location>
        <begin position="161"/>
        <end position="218"/>
    </location>
</feature>
<gene>
    <name evidence="2" type="ORF">EZS28_038996</name>
</gene>
<feature type="compositionally biased region" description="Polar residues" evidence="1">
    <location>
        <begin position="331"/>
        <end position="348"/>
    </location>
</feature>
<comment type="caution">
    <text evidence="2">The sequence shown here is derived from an EMBL/GenBank/DDBJ whole genome shotgun (WGS) entry which is preliminary data.</text>
</comment>
<feature type="compositionally biased region" description="Basic and acidic residues" evidence="1">
    <location>
        <begin position="191"/>
        <end position="207"/>
    </location>
</feature>
<dbReference type="Proteomes" id="UP000324800">
    <property type="component" value="Unassembled WGS sequence"/>
</dbReference>
<feature type="region of interest" description="Disordered" evidence="1">
    <location>
        <begin position="233"/>
        <end position="313"/>
    </location>
</feature>
<evidence type="ECO:0000256" key="1">
    <source>
        <dbReference type="SAM" id="MobiDB-lite"/>
    </source>
</evidence>
<feature type="region of interest" description="Disordered" evidence="1">
    <location>
        <begin position="1"/>
        <end position="85"/>
    </location>
</feature>
<accession>A0A5J4U5A8</accession>
<reference evidence="2 3" key="1">
    <citation type="submission" date="2019-03" db="EMBL/GenBank/DDBJ databases">
        <title>Single cell metagenomics reveals metabolic interactions within the superorganism composed of flagellate Streblomastix strix and complex community of Bacteroidetes bacteria on its surface.</title>
        <authorList>
            <person name="Treitli S.C."/>
            <person name="Kolisko M."/>
            <person name="Husnik F."/>
            <person name="Keeling P."/>
            <person name="Hampl V."/>
        </authorList>
    </citation>
    <scope>NUCLEOTIDE SEQUENCE [LARGE SCALE GENOMIC DNA]</scope>
    <source>
        <strain evidence="2">ST1C</strain>
    </source>
</reference>
<feature type="region of interest" description="Disordered" evidence="1">
    <location>
        <begin position="325"/>
        <end position="348"/>
    </location>
</feature>
<feature type="compositionally biased region" description="Polar residues" evidence="1">
    <location>
        <begin position="29"/>
        <end position="65"/>
    </location>
</feature>
<evidence type="ECO:0000313" key="2">
    <source>
        <dbReference type="EMBL" id="KAA6365478.1"/>
    </source>
</evidence>
<sequence>MEQLGSSSEYTPQQNSHRSKNKTPHSHKNNLQESESKTISTQTTIPKDEATQTTVPLNAATQTIKSSTQRIRTQIQSSSSSSQLQYRTRQYPLIDSITQTPHTQPIQRTSKHRNQEYHPQELVYELHTPYLRETHKVRPNPVQNSTPTSNNLQLRHLAFSSPLKTAPSPQRRQKERQEQQHHRTRSLSRNNETEQHHYIDQQQDNHTHSSHNFPPFPTRLESLRSQREQYQLYPQYPPKKQRSYSQLTSNSETEYNADHEKVQLSSSNRPTVSPIHGHSSSSRSSNSQDLFSQEGNRQNYGDKNKPYNSKPETWKRSLMHLSPPSSVIGELSNQPAEIHQPYNSSIPF</sequence>
<evidence type="ECO:0000313" key="3">
    <source>
        <dbReference type="Proteomes" id="UP000324800"/>
    </source>
</evidence>
<proteinExistence type="predicted"/>
<dbReference type="EMBL" id="SNRW01020420">
    <property type="protein sequence ID" value="KAA6365478.1"/>
    <property type="molecule type" value="Genomic_DNA"/>
</dbReference>
<protein>
    <submittedName>
        <fullName evidence="2">Uncharacterized protein</fullName>
    </submittedName>
</protein>
<feature type="region of interest" description="Disordered" evidence="1">
    <location>
        <begin position="97"/>
        <end position="117"/>
    </location>
</feature>
<feature type="compositionally biased region" description="Basic residues" evidence="1">
    <location>
        <begin position="17"/>
        <end position="28"/>
    </location>
</feature>
<dbReference type="AlphaFoldDB" id="A0A5J4U5A8"/>
<organism evidence="2 3">
    <name type="scientific">Streblomastix strix</name>
    <dbReference type="NCBI Taxonomy" id="222440"/>
    <lineage>
        <taxon>Eukaryota</taxon>
        <taxon>Metamonada</taxon>
        <taxon>Preaxostyla</taxon>
        <taxon>Oxymonadida</taxon>
        <taxon>Streblomastigidae</taxon>
        <taxon>Streblomastix</taxon>
    </lineage>
</organism>
<feature type="compositionally biased region" description="Polar residues" evidence="1">
    <location>
        <begin position="243"/>
        <end position="254"/>
    </location>
</feature>
<feature type="compositionally biased region" description="Polar residues" evidence="1">
    <location>
        <begin position="97"/>
        <end position="108"/>
    </location>
</feature>
<feature type="compositionally biased region" description="Low complexity" evidence="1">
    <location>
        <begin position="271"/>
        <end position="292"/>
    </location>
</feature>
<feature type="compositionally biased region" description="Low complexity" evidence="1">
    <location>
        <begin position="66"/>
        <end position="85"/>
    </location>
</feature>